<feature type="compositionally biased region" description="Low complexity" evidence="2">
    <location>
        <begin position="803"/>
        <end position="815"/>
    </location>
</feature>
<keyword evidence="5" id="KW-1185">Reference proteome</keyword>
<dbReference type="OrthoDB" id="252020at2759"/>
<feature type="region of interest" description="Disordered" evidence="2">
    <location>
        <begin position="441"/>
        <end position="462"/>
    </location>
</feature>
<dbReference type="Pfam" id="PF00076">
    <property type="entry name" value="RRM_1"/>
    <property type="match status" value="3"/>
</dbReference>
<dbReference type="InterPro" id="IPR050907">
    <property type="entry name" value="SRSF"/>
</dbReference>
<feature type="domain" description="RRM" evidence="3">
    <location>
        <begin position="512"/>
        <end position="597"/>
    </location>
</feature>
<feature type="compositionally biased region" description="Polar residues" evidence="2">
    <location>
        <begin position="764"/>
        <end position="773"/>
    </location>
</feature>
<dbReference type="PANTHER" id="PTHR23147">
    <property type="entry name" value="SERINE/ARGININE RICH SPLICING FACTOR"/>
    <property type="match status" value="1"/>
</dbReference>
<dbReference type="GO" id="GO:0003723">
    <property type="term" value="F:RNA binding"/>
    <property type="evidence" value="ECO:0007669"/>
    <property type="project" value="UniProtKB-UniRule"/>
</dbReference>
<evidence type="ECO:0000313" key="4">
    <source>
        <dbReference type="EMBL" id="ORY52229.1"/>
    </source>
</evidence>
<name>A0A1Y2CYW7_9FUNG</name>
<dbReference type="CDD" id="cd00590">
    <property type="entry name" value="RRM_SF"/>
    <property type="match status" value="3"/>
</dbReference>
<feature type="compositionally biased region" description="Low complexity" evidence="2">
    <location>
        <begin position="736"/>
        <end position="749"/>
    </location>
</feature>
<feature type="region of interest" description="Disordered" evidence="2">
    <location>
        <begin position="183"/>
        <end position="216"/>
    </location>
</feature>
<dbReference type="Proteomes" id="UP000193920">
    <property type="component" value="Unassembled WGS sequence"/>
</dbReference>
<dbReference type="SUPFAM" id="SSF54928">
    <property type="entry name" value="RNA-binding domain, RBD"/>
    <property type="match status" value="2"/>
</dbReference>
<dbReference type="InterPro" id="IPR012677">
    <property type="entry name" value="Nucleotide-bd_a/b_plait_sf"/>
</dbReference>
<feature type="compositionally biased region" description="Polar residues" evidence="2">
    <location>
        <begin position="266"/>
        <end position="282"/>
    </location>
</feature>
<evidence type="ECO:0000259" key="3">
    <source>
        <dbReference type="PROSITE" id="PS50102"/>
    </source>
</evidence>
<proteinExistence type="predicted"/>
<feature type="compositionally biased region" description="Polar residues" evidence="2">
    <location>
        <begin position="720"/>
        <end position="731"/>
    </location>
</feature>
<feature type="region of interest" description="Disordered" evidence="2">
    <location>
        <begin position="236"/>
        <end position="283"/>
    </location>
</feature>
<organism evidence="4 5">
    <name type="scientific">Neocallimastix californiae</name>
    <dbReference type="NCBI Taxonomy" id="1754190"/>
    <lineage>
        <taxon>Eukaryota</taxon>
        <taxon>Fungi</taxon>
        <taxon>Fungi incertae sedis</taxon>
        <taxon>Chytridiomycota</taxon>
        <taxon>Chytridiomycota incertae sedis</taxon>
        <taxon>Neocallimastigomycetes</taxon>
        <taxon>Neocallimastigales</taxon>
        <taxon>Neocallimastigaceae</taxon>
        <taxon>Neocallimastix</taxon>
    </lineage>
</organism>
<feature type="compositionally biased region" description="Basic and acidic residues" evidence="2">
    <location>
        <begin position="191"/>
        <end position="211"/>
    </location>
</feature>
<feature type="compositionally biased region" description="Polar residues" evidence="2">
    <location>
        <begin position="236"/>
        <end position="252"/>
    </location>
</feature>
<evidence type="ECO:0000256" key="2">
    <source>
        <dbReference type="SAM" id="MobiDB-lite"/>
    </source>
</evidence>
<comment type="caution">
    <text evidence="4">The sequence shown here is derived from an EMBL/GenBank/DDBJ whole genome shotgun (WGS) entry which is preliminary data.</text>
</comment>
<feature type="compositionally biased region" description="Low complexity" evidence="2">
    <location>
        <begin position="703"/>
        <end position="719"/>
    </location>
</feature>
<dbReference type="InterPro" id="IPR000504">
    <property type="entry name" value="RRM_dom"/>
</dbReference>
<dbReference type="Gene3D" id="3.30.70.330">
    <property type="match status" value="3"/>
</dbReference>
<dbReference type="SMART" id="SM00360">
    <property type="entry name" value="RRM"/>
    <property type="match status" value="3"/>
</dbReference>
<dbReference type="InterPro" id="IPR035979">
    <property type="entry name" value="RBD_domain_sf"/>
</dbReference>
<feature type="compositionally biased region" description="Polar residues" evidence="2">
    <location>
        <begin position="441"/>
        <end position="459"/>
    </location>
</feature>
<accession>A0A1Y2CYW7</accession>
<evidence type="ECO:0000256" key="1">
    <source>
        <dbReference type="PROSITE-ProRule" id="PRU00176"/>
    </source>
</evidence>
<reference evidence="4 5" key="1">
    <citation type="submission" date="2016-08" db="EMBL/GenBank/DDBJ databases">
        <title>A Parts List for Fungal Cellulosomes Revealed by Comparative Genomics.</title>
        <authorList>
            <consortium name="DOE Joint Genome Institute"/>
            <person name="Haitjema C.H."/>
            <person name="Gilmore S.P."/>
            <person name="Henske J.K."/>
            <person name="Solomon K.V."/>
            <person name="De Groot R."/>
            <person name="Kuo A."/>
            <person name="Mondo S.J."/>
            <person name="Salamov A.A."/>
            <person name="Labutti K."/>
            <person name="Zhao Z."/>
            <person name="Chiniquy J."/>
            <person name="Barry K."/>
            <person name="Brewer H.M."/>
            <person name="Purvine S.O."/>
            <person name="Wright A.T."/>
            <person name="Boxma B."/>
            <person name="Van Alen T."/>
            <person name="Hackstein J.H."/>
            <person name="Baker S.E."/>
            <person name="Grigoriev I.V."/>
            <person name="O'Malley M.A."/>
        </authorList>
    </citation>
    <scope>NUCLEOTIDE SEQUENCE [LARGE SCALE GENOMIC DNA]</scope>
    <source>
        <strain evidence="4 5">G1</strain>
    </source>
</reference>
<dbReference type="EMBL" id="MCOG01000093">
    <property type="protein sequence ID" value="ORY52229.1"/>
    <property type="molecule type" value="Genomic_DNA"/>
</dbReference>
<keyword evidence="1" id="KW-0694">RNA-binding</keyword>
<sequence length="815" mass="91681">MNSLYRTVPNMSYQNNYTNEYSEYDSSAIGLYIINISPILLTKDLIKVLSKYGPITNAAIIGGSNVNHIYAYVEFADCGYAKNCYDNLINNEQDMAIIGVGSEKRYTTRLKLKWKRNEEDHEISSIVARRSNKGRYSYSNGSYVPNGSMTMNNSMIQSKNEAEIDLKTTNEPATIDELNQKIEQNTEENENEKKDDIEDAKISTEQNKDENEVVESTEVINEQNNTIEVGIESNESMEGNNYNKGYRNNSYSRRGGYKSNGRKMSYASSNGSSYYQGSTNTKAPKVRSTLNGAAAEFEPQSYQYRTQNPYAQRNRSRDGADFNNNLSTQQWSANDIMGDNTQSNIIDDKFDSLMKDDNSVTGKYWGDIVEDDNQIKSPVRNNGYQYNNNMRNTYINPPANIPNYAVTPSYYNNTMNTYNPSIPTTMIGGNNLMSYRHGSMNSNYSRGRENSFSSTSSPSVHAAPFIPQHQRNYNSNLGYSTNQDNMNSINASNVGNNDTRTNSVSFSEFRWTKINVSRLQSNITTEHIQKLFSQFGAIKSLSMKDAKVGNVVFIEYERVEDAENAVRELDDVHPEQKYPEFGIPATTDTICVDFAYHKSAPSRNVRASVTPVRIQGLSLDTKRGEIKVACVKFGDIARTRLLKSENAHGSKCSAMVEYVYPESANTALVELAGYLNSLGYQNIKVEEWNYSKIGNTTTKGSQYHNYNNNHSNSNINNDNMRSGYTTLNNSPVHLESSMPSSPSSTTTLNENKEENDEKGDNYSKSKSPSTKAYNKSKMNEDNINKKSSYKINEEENSKPLDTVVSNSINVVAVSE</sequence>
<feature type="region of interest" description="Disordered" evidence="2">
    <location>
        <begin position="701"/>
        <end position="815"/>
    </location>
</feature>
<dbReference type="AlphaFoldDB" id="A0A1Y2CYW7"/>
<dbReference type="PROSITE" id="PS50102">
    <property type="entry name" value="RRM"/>
    <property type="match status" value="1"/>
</dbReference>
<protein>
    <recommendedName>
        <fullName evidence="3">RRM domain-containing protein</fullName>
    </recommendedName>
</protein>
<gene>
    <name evidence="4" type="ORF">LY90DRAFT_670498</name>
</gene>
<evidence type="ECO:0000313" key="5">
    <source>
        <dbReference type="Proteomes" id="UP000193920"/>
    </source>
</evidence>